<dbReference type="Pfam" id="PF18962">
    <property type="entry name" value="Por_Secre_tail"/>
    <property type="match status" value="1"/>
</dbReference>
<keyword evidence="1" id="KW-0732">Signal</keyword>
<sequence>MSNNVLNVSKLNAGIYVMKVQQDNAITTKKLVIE</sequence>
<accession>A0ABW3BNR3</accession>
<evidence type="ECO:0000313" key="3">
    <source>
        <dbReference type="EMBL" id="MFD0834423.1"/>
    </source>
</evidence>
<dbReference type="InterPro" id="IPR026444">
    <property type="entry name" value="Secre_tail"/>
</dbReference>
<dbReference type="EMBL" id="JBHTIB010000002">
    <property type="protein sequence ID" value="MFD0834423.1"/>
    <property type="molecule type" value="Genomic_DNA"/>
</dbReference>
<comment type="caution">
    <text evidence="3">The sequence shown here is derived from an EMBL/GenBank/DDBJ whole genome shotgun (WGS) entry which is preliminary data.</text>
</comment>
<proteinExistence type="predicted"/>
<keyword evidence="4" id="KW-1185">Reference proteome</keyword>
<protein>
    <submittedName>
        <fullName evidence="3">T9SS type A sorting domain-containing protein</fullName>
    </submittedName>
</protein>
<dbReference type="Proteomes" id="UP001597011">
    <property type="component" value="Unassembled WGS sequence"/>
</dbReference>
<gene>
    <name evidence="3" type="ORF">ACFQ0I_01500</name>
</gene>
<name>A0ABW3BNR3_9FLAO</name>
<evidence type="ECO:0000259" key="2">
    <source>
        <dbReference type="Pfam" id="PF18962"/>
    </source>
</evidence>
<feature type="domain" description="Secretion system C-terminal sorting" evidence="2">
    <location>
        <begin position="3"/>
        <end position="33"/>
    </location>
</feature>
<organism evidence="3 4">
    <name type="scientific">Mariniflexile aquimaris</name>
    <dbReference type="NCBI Taxonomy" id="881009"/>
    <lineage>
        <taxon>Bacteria</taxon>
        <taxon>Pseudomonadati</taxon>
        <taxon>Bacteroidota</taxon>
        <taxon>Flavobacteriia</taxon>
        <taxon>Flavobacteriales</taxon>
        <taxon>Flavobacteriaceae</taxon>
        <taxon>Mariniflexile</taxon>
    </lineage>
</organism>
<reference evidence="4" key="1">
    <citation type="journal article" date="2019" name="Int. J. Syst. Evol. Microbiol.">
        <title>The Global Catalogue of Microorganisms (GCM) 10K type strain sequencing project: providing services to taxonomists for standard genome sequencing and annotation.</title>
        <authorList>
            <consortium name="The Broad Institute Genomics Platform"/>
            <consortium name="The Broad Institute Genome Sequencing Center for Infectious Disease"/>
            <person name="Wu L."/>
            <person name="Ma J."/>
        </authorList>
    </citation>
    <scope>NUCLEOTIDE SEQUENCE [LARGE SCALE GENOMIC DNA]</scope>
    <source>
        <strain evidence="4">CCUG 60529</strain>
    </source>
</reference>
<dbReference type="RefSeq" id="WP_379939936.1">
    <property type="nucleotide sequence ID" value="NZ_JBHTIB010000002.1"/>
</dbReference>
<evidence type="ECO:0000256" key="1">
    <source>
        <dbReference type="ARBA" id="ARBA00022729"/>
    </source>
</evidence>
<evidence type="ECO:0000313" key="4">
    <source>
        <dbReference type="Proteomes" id="UP001597011"/>
    </source>
</evidence>
<dbReference type="NCBIfam" id="TIGR04183">
    <property type="entry name" value="Por_Secre_tail"/>
    <property type="match status" value="1"/>
</dbReference>